<dbReference type="InterPro" id="IPR003841">
    <property type="entry name" value="Na/Pi_transpt"/>
</dbReference>
<evidence type="ECO:0000256" key="5">
    <source>
        <dbReference type="ARBA" id="ARBA00022989"/>
    </source>
</evidence>
<feature type="transmembrane region" description="Helical" evidence="7">
    <location>
        <begin position="334"/>
        <end position="354"/>
    </location>
</feature>
<dbReference type="GO" id="GO:0005436">
    <property type="term" value="F:sodium:phosphate symporter activity"/>
    <property type="evidence" value="ECO:0007669"/>
    <property type="project" value="InterPro"/>
</dbReference>
<feature type="transmembrane region" description="Helical" evidence="7">
    <location>
        <begin position="68"/>
        <end position="92"/>
    </location>
</feature>
<reference evidence="8" key="3">
    <citation type="submission" date="2023-05" db="EMBL/GenBank/DDBJ databases">
        <authorList>
            <person name="Smith C.H."/>
        </authorList>
    </citation>
    <scope>NUCLEOTIDE SEQUENCE</scope>
    <source>
        <strain evidence="8">CHS0354</strain>
        <tissue evidence="8">Mantle</tissue>
    </source>
</reference>
<keyword evidence="6 7" id="KW-0472">Membrane</keyword>
<name>A0AAE0W882_9BIVA</name>
<evidence type="ECO:0000256" key="2">
    <source>
        <dbReference type="ARBA" id="ARBA00005808"/>
    </source>
</evidence>
<dbReference type="EMBL" id="JAEAOA010002358">
    <property type="protein sequence ID" value="KAK3603840.1"/>
    <property type="molecule type" value="Genomic_DNA"/>
</dbReference>
<comment type="caution">
    <text evidence="8">The sequence shown here is derived from an EMBL/GenBank/DDBJ whole genome shotgun (WGS) entry which is preliminary data.</text>
</comment>
<feature type="transmembrane region" description="Helical" evidence="7">
    <location>
        <begin position="450"/>
        <end position="473"/>
    </location>
</feature>
<feature type="transmembrane region" description="Helical" evidence="7">
    <location>
        <begin position="196"/>
        <end position="218"/>
    </location>
</feature>
<evidence type="ECO:0000313" key="8">
    <source>
        <dbReference type="EMBL" id="KAK3603840.1"/>
    </source>
</evidence>
<evidence type="ECO:0000256" key="4">
    <source>
        <dbReference type="ARBA" id="ARBA00022692"/>
    </source>
</evidence>
<reference evidence="8" key="2">
    <citation type="journal article" date="2021" name="Genome Biol. Evol.">
        <title>Developing a high-quality reference genome for a parasitic bivalve with doubly uniparental inheritance (Bivalvia: Unionida).</title>
        <authorList>
            <person name="Smith C.H."/>
        </authorList>
    </citation>
    <scope>NUCLEOTIDE SEQUENCE</scope>
    <source>
        <strain evidence="8">CHS0354</strain>
        <tissue evidence="8">Mantle</tissue>
    </source>
</reference>
<keyword evidence="3" id="KW-1003">Cell membrane</keyword>
<dbReference type="GO" id="GO:0044341">
    <property type="term" value="P:sodium-dependent phosphate transport"/>
    <property type="evidence" value="ECO:0007669"/>
    <property type="project" value="InterPro"/>
</dbReference>
<evidence type="ECO:0000256" key="7">
    <source>
        <dbReference type="SAM" id="Phobius"/>
    </source>
</evidence>
<gene>
    <name evidence="8" type="ORF">CHS0354_042847</name>
</gene>
<organism evidence="8 9">
    <name type="scientific">Potamilus streckersoni</name>
    <dbReference type="NCBI Taxonomy" id="2493646"/>
    <lineage>
        <taxon>Eukaryota</taxon>
        <taxon>Metazoa</taxon>
        <taxon>Spiralia</taxon>
        <taxon>Lophotrochozoa</taxon>
        <taxon>Mollusca</taxon>
        <taxon>Bivalvia</taxon>
        <taxon>Autobranchia</taxon>
        <taxon>Heteroconchia</taxon>
        <taxon>Palaeoheterodonta</taxon>
        <taxon>Unionida</taxon>
        <taxon>Unionoidea</taxon>
        <taxon>Unionidae</taxon>
        <taxon>Ambleminae</taxon>
        <taxon>Lampsilini</taxon>
        <taxon>Potamilus</taxon>
    </lineage>
</organism>
<feature type="transmembrane region" description="Helical" evidence="7">
    <location>
        <begin position="287"/>
        <end position="313"/>
    </location>
</feature>
<comment type="subcellular location">
    <subcellularLocation>
        <location evidence="1">Apical cell membrane</location>
        <topology evidence="1">Multi-pass membrane protein</topology>
    </subcellularLocation>
</comment>
<dbReference type="PANTHER" id="PTHR10010:SF46">
    <property type="entry name" value="SODIUM-DEPENDENT PHOSPHATE TRANSPORT PROTEIN 2B"/>
    <property type="match status" value="1"/>
</dbReference>
<dbReference type="NCBIfam" id="NF037997">
    <property type="entry name" value="Na_Pi_symport"/>
    <property type="match status" value="1"/>
</dbReference>
<dbReference type="GO" id="GO:0016324">
    <property type="term" value="C:apical plasma membrane"/>
    <property type="evidence" value="ECO:0007669"/>
    <property type="project" value="UniProtKB-SubCell"/>
</dbReference>
<proteinExistence type="inferred from homology"/>
<dbReference type="PANTHER" id="PTHR10010">
    <property type="entry name" value="SOLUTE CARRIER FAMILY 34 SODIUM PHOSPHATE , MEMBER 2-RELATED"/>
    <property type="match status" value="1"/>
</dbReference>
<evidence type="ECO:0000313" key="9">
    <source>
        <dbReference type="Proteomes" id="UP001195483"/>
    </source>
</evidence>
<protein>
    <submittedName>
        <fullName evidence="8">Uncharacterized protein</fullName>
    </submittedName>
</protein>
<evidence type="ECO:0000256" key="1">
    <source>
        <dbReference type="ARBA" id="ARBA00004424"/>
    </source>
</evidence>
<feature type="transmembrane region" description="Helical" evidence="7">
    <location>
        <begin position="479"/>
        <end position="500"/>
    </location>
</feature>
<keyword evidence="4 7" id="KW-0812">Transmembrane</keyword>
<keyword evidence="9" id="KW-1185">Reference proteome</keyword>
<reference evidence="8" key="1">
    <citation type="journal article" date="2021" name="Genome Biol. Evol.">
        <title>A High-Quality Reference Genome for a Parasitic Bivalve with Doubly Uniparental Inheritance (Bivalvia: Unionida).</title>
        <authorList>
            <person name="Smith C.H."/>
        </authorList>
    </citation>
    <scope>NUCLEOTIDE SEQUENCE</scope>
    <source>
        <strain evidence="8">CHS0354</strain>
    </source>
</reference>
<comment type="similarity">
    <text evidence="2">Belongs to the SLC34A transporter family.</text>
</comment>
<accession>A0AAE0W882</accession>
<dbReference type="Pfam" id="PF02690">
    <property type="entry name" value="Na_Pi_cotrans"/>
    <property type="match status" value="2"/>
</dbReference>
<evidence type="ECO:0000256" key="6">
    <source>
        <dbReference type="ARBA" id="ARBA00023136"/>
    </source>
</evidence>
<dbReference type="Proteomes" id="UP001195483">
    <property type="component" value="Unassembled WGS sequence"/>
</dbReference>
<feature type="transmembrane region" description="Helical" evidence="7">
    <location>
        <begin position="409"/>
        <end position="429"/>
    </location>
</feature>
<evidence type="ECO:0000256" key="3">
    <source>
        <dbReference type="ARBA" id="ARBA00022475"/>
    </source>
</evidence>
<dbReference type="NCBIfam" id="TIGR01013">
    <property type="entry name" value="2a58"/>
    <property type="match status" value="1"/>
</dbReference>
<dbReference type="AlphaFoldDB" id="A0AAE0W882"/>
<keyword evidence="5 7" id="KW-1133">Transmembrane helix</keyword>
<sequence length="615" mass="67263">MDTKHKIGFLAEESDFQKSDALPSDNQTEKFLESAVTIETDDPYALPELKDKGVAWNDMSSAEKTKRVVLNSLKLCILLGLLYMFVCSLDILSSAFRLLGGKAAGEALGSTVIAQNPVAGLMVGLLATVLVQSSSTSTSIVVSMVGSEILTVRTAIPIIMGANIGTTVTNTIVSMGQAKERNEFRRAFAGATIHDIFNWLTVLILLPIEVATGFLYYLTDAIVVAIPHGDGKSKEPEFLKTITKPFTDKIIQLNAAEITAIAKGENTTGNLIKNGDHVFGNTTLSNIIVGVILLLIALFVLCACLIGIVKLLHLMLQGKVAVVIRKVVNAEFKSCLNVFTGYIVMMVGIGFTILLQSSSIFTSAMTPLVGIGVISLERMYPLTLGSNVGTTFTSMLAAFASTSNFYESLQIAFCHLFFNISGIILWYTIPPMRKIPIKFAKSLGNTTAKYRWFAGLYLLAMFFLLPAAVFGLSIAGVDVLLAVGIPVLVLLVVVVIINIIQSKRPSMLPKFLQNWSFLPKPVRSLEPYDRILKKCKCCKEDEILSEESSCNSSNVACNKDLKSKKDDHFYNKVFSVEIQNKNYEAKDQHAMWNAFENKNKSKCISDSDANNSTRF</sequence>